<evidence type="ECO:0000256" key="10">
    <source>
        <dbReference type="ARBA" id="ARBA00022840"/>
    </source>
</evidence>
<name>G8C2V3_9MOLU</name>
<feature type="domain" description="Guanylate kinase-like" evidence="15">
    <location>
        <begin position="4"/>
        <end position="183"/>
    </location>
</feature>
<keyword evidence="9 13" id="KW-0418">Kinase</keyword>
<dbReference type="Gene3D" id="3.40.50.300">
    <property type="entry name" value="P-loop containing nucleotide triphosphate hydrolases"/>
    <property type="match status" value="1"/>
</dbReference>
<evidence type="ECO:0000313" key="16">
    <source>
        <dbReference type="EMBL" id="CCE66651.1"/>
    </source>
</evidence>
<dbReference type="CDD" id="cd00071">
    <property type="entry name" value="GMPK"/>
    <property type="match status" value="1"/>
</dbReference>
<evidence type="ECO:0000256" key="12">
    <source>
        <dbReference type="ARBA" id="ARBA00048594"/>
    </source>
</evidence>
<dbReference type="RefSeq" id="WP_015511516.1">
    <property type="nucleotide sequence ID" value="NC_021007.1"/>
</dbReference>
<reference evidence="16" key="1">
    <citation type="submission" date="2011-11" db="EMBL/GenBank/DDBJ databases">
        <title>Complete genome sequence of Candidatus Mycoplasma haemominutum.</title>
        <authorList>
            <person name="Barker E.N."/>
            <person name="Darby A.C."/>
            <person name="Helps C.R."/>
            <person name="Peters I.R."/>
            <person name="Hughes M.A."/>
            <person name="Radford A.D."/>
            <person name="Novacco M."/>
            <person name="Boretti F."/>
            <person name="Hofmann-Lehmann R."/>
            <person name="Tasker S."/>
        </authorList>
    </citation>
    <scope>NUCLEOTIDE SEQUENCE</scope>
    <source>
        <strain evidence="16">Birmingham 1</strain>
    </source>
</reference>
<dbReference type="AlphaFoldDB" id="G8C2V3"/>
<dbReference type="EMBL" id="HE613254">
    <property type="protein sequence ID" value="CCE66651.1"/>
    <property type="molecule type" value="Genomic_DNA"/>
</dbReference>
<dbReference type="HOGENOM" id="CLU_001715_1_1_14"/>
<keyword evidence="7 13" id="KW-0808">Transferase</keyword>
<dbReference type="SUPFAM" id="SSF52540">
    <property type="entry name" value="P-loop containing nucleoside triphosphate hydrolases"/>
    <property type="match status" value="1"/>
</dbReference>
<dbReference type="NCBIfam" id="TIGR03263">
    <property type="entry name" value="guanyl_kin"/>
    <property type="match status" value="1"/>
</dbReference>
<organism evidence="16">
    <name type="scientific">Candidatus Mycoplasma haematominutum 'Birmingham 1'</name>
    <dbReference type="NCBI Taxonomy" id="1116213"/>
    <lineage>
        <taxon>Bacteria</taxon>
        <taxon>Bacillati</taxon>
        <taxon>Mycoplasmatota</taxon>
        <taxon>Mollicutes</taxon>
        <taxon>Mycoplasmataceae</taxon>
        <taxon>Mycoplasma</taxon>
    </lineage>
</organism>
<evidence type="ECO:0000256" key="13">
    <source>
        <dbReference type="HAMAP-Rule" id="MF_00328"/>
    </source>
</evidence>
<dbReference type="PATRIC" id="fig|1116213.3.peg.145"/>
<sequence length="190" mass="22100">MVQGKLFVVCGPSGVGKKTLLSRLVKNTKLNLHVNISCTSRAPREGEIDQKDYYFITKKRFQELIKEEKFLEYAYFFGEYYGTLQAPLELLLNSGKNVILEIEIIGFQQLKKKLKDFVSIFIYPPSASKLKERLEARCTENEQEIKERIQKAESELKEISQFKYKVLNDFVDKALRELTQIFSRELGLNS</sequence>
<dbReference type="PANTHER" id="PTHR23117:SF13">
    <property type="entry name" value="GUANYLATE KINASE"/>
    <property type="match status" value="1"/>
</dbReference>
<dbReference type="FunFam" id="3.30.63.10:FF:000005">
    <property type="entry name" value="Guanylate kinase"/>
    <property type="match status" value="1"/>
</dbReference>
<evidence type="ECO:0000259" key="15">
    <source>
        <dbReference type="PROSITE" id="PS50052"/>
    </source>
</evidence>
<comment type="catalytic activity">
    <reaction evidence="12 13">
        <text>GMP + ATP = GDP + ADP</text>
        <dbReference type="Rhea" id="RHEA:20780"/>
        <dbReference type="ChEBI" id="CHEBI:30616"/>
        <dbReference type="ChEBI" id="CHEBI:58115"/>
        <dbReference type="ChEBI" id="CHEBI:58189"/>
        <dbReference type="ChEBI" id="CHEBI:456216"/>
        <dbReference type="EC" id="2.7.4.8"/>
    </reaction>
</comment>
<evidence type="ECO:0000256" key="7">
    <source>
        <dbReference type="ARBA" id="ARBA00022679"/>
    </source>
</evidence>
<evidence type="ECO:0000256" key="8">
    <source>
        <dbReference type="ARBA" id="ARBA00022741"/>
    </source>
</evidence>
<dbReference type="GO" id="GO:0005829">
    <property type="term" value="C:cytosol"/>
    <property type="evidence" value="ECO:0007669"/>
    <property type="project" value="TreeGrafter"/>
</dbReference>
<protein>
    <recommendedName>
        <fullName evidence="5 13">Guanylate kinase</fullName>
        <ecNumber evidence="4 13">2.7.4.8</ecNumber>
    </recommendedName>
    <alternativeName>
        <fullName evidence="11 13">GMP kinase</fullName>
    </alternativeName>
</protein>
<comment type="subcellular location">
    <subcellularLocation>
        <location evidence="2 13">Cytoplasm</location>
    </subcellularLocation>
</comment>
<dbReference type="GO" id="GO:0004385">
    <property type="term" value="F:GMP kinase activity"/>
    <property type="evidence" value="ECO:0007669"/>
    <property type="project" value="UniProtKB-UniRule"/>
</dbReference>
<keyword evidence="10 13" id="KW-0067">ATP-binding</keyword>
<evidence type="ECO:0000256" key="9">
    <source>
        <dbReference type="ARBA" id="ARBA00022777"/>
    </source>
</evidence>
<dbReference type="HAMAP" id="MF_00328">
    <property type="entry name" value="Guanylate_kinase"/>
    <property type="match status" value="1"/>
</dbReference>
<dbReference type="Pfam" id="PF00625">
    <property type="entry name" value="Guanylate_kin"/>
    <property type="match status" value="1"/>
</dbReference>
<proteinExistence type="inferred from homology"/>
<evidence type="ECO:0000256" key="11">
    <source>
        <dbReference type="ARBA" id="ARBA00030128"/>
    </source>
</evidence>
<keyword evidence="14" id="KW-0175">Coiled coil</keyword>
<dbReference type="PANTHER" id="PTHR23117">
    <property type="entry name" value="GUANYLATE KINASE-RELATED"/>
    <property type="match status" value="1"/>
</dbReference>
<evidence type="ECO:0000256" key="3">
    <source>
        <dbReference type="ARBA" id="ARBA00005790"/>
    </source>
</evidence>
<dbReference type="InterPro" id="IPR017665">
    <property type="entry name" value="Guanylate_kinase"/>
</dbReference>
<dbReference type="PROSITE" id="PS50052">
    <property type="entry name" value="GUANYLATE_KINASE_2"/>
    <property type="match status" value="1"/>
</dbReference>
<dbReference type="Gene3D" id="3.30.63.10">
    <property type="entry name" value="Guanylate Kinase phosphate binding domain"/>
    <property type="match status" value="1"/>
</dbReference>
<dbReference type="GO" id="GO:0005524">
    <property type="term" value="F:ATP binding"/>
    <property type="evidence" value="ECO:0007669"/>
    <property type="project" value="UniProtKB-UniRule"/>
</dbReference>
<dbReference type="KEGG" id="mhb:MHM_01330"/>
<evidence type="ECO:0000256" key="4">
    <source>
        <dbReference type="ARBA" id="ARBA00012961"/>
    </source>
</evidence>
<evidence type="ECO:0000256" key="2">
    <source>
        <dbReference type="ARBA" id="ARBA00004496"/>
    </source>
</evidence>
<comment type="similarity">
    <text evidence="3 13">Belongs to the guanylate kinase family.</text>
</comment>
<evidence type="ECO:0000256" key="14">
    <source>
        <dbReference type="SAM" id="Coils"/>
    </source>
</evidence>
<dbReference type="InterPro" id="IPR027417">
    <property type="entry name" value="P-loop_NTPase"/>
</dbReference>
<dbReference type="InterPro" id="IPR008145">
    <property type="entry name" value="GK/Ca_channel_bsu"/>
</dbReference>
<dbReference type="InterPro" id="IPR008144">
    <property type="entry name" value="Guanylate_kin-like_dom"/>
</dbReference>
<feature type="binding site" evidence="13">
    <location>
        <begin position="11"/>
        <end position="18"/>
    </location>
    <ligand>
        <name>ATP</name>
        <dbReference type="ChEBI" id="CHEBI:30616"/>
    </ligand>
</feature>
<reference evidence="16" key="2">
    <citation type="submission" date="2011-11" db="EMBL/GenBank/DDBJ databases">
        <authorList>
            <person name="Barker E."/>
        </authorList>
    </citation>
    <scope>NUCLEOTIDE SEQUENCE</scope>
    <source>
        <strain evidence="16">Birmingham 1</strain>
    </source>
</reference>
<keyword evidence="8 13" id="KW-0547">Nucleotide-binding</keyword>
<accession>G8C2V3</accession>
<keyword evidence="6 13" id="KW-0963">Cytoplasm</keyword>
<gene>
    <name evidence="13 16" type="primary">gmk</name>
    <name evidence="16" type="ORF">MHM_01330</name>
</gene>
<evidence type="ECO:0000256" key="5">
    <source>
        <dbReference type="ARBA" id="ARBA00016296"/>
    </source>
</evidence>
<dbReference type="EC" id="2.7.4.8" evidence="4 13"/>
<evidence type="ECO:0000256" key="1">
    <source>
        <dbReference type="ARBA" id="ARBA00003531"/>
    </source>
</evidence>
<dbReference type="SMART" id="SM00072">
    <property type="entry name" value="GuKc"/>
    <property type="match status" value="1"/>
</dbReference>
<dbReference type="OrthoDB" id="9808150at2"/>
<evidence type="ECO:0000256" key="6">
    <source>
        <dbReference type="ARBA" id="ARBA00022490"/>
    </source>
</evidence>
<feature type="coiled-coil region" evidence="14">
    <location>
        <begin position="131"/>
        <end position="162"/>
    </location>
</feature>
<comment type="function">
    <text evidence="1 13">Essential for recycling GMP and indirectly, cGMP.</text>
</comment>